<accession>A0A2S9YXX8</accession>
<evidence type="ECO:0000313" key="2">
    <source>
        <dbReference type="Proteomes" id="UP000238823"/>
    </source>
</evidence>
<evidence type="ECO:0000313" key="1">
    <source>
        <dbReference type="EMBL" id="PRQ09934.1"/>
    </source>
</evidence>
<proteinExistence type="predicted"/>
<gene>
    <name evidence="1" type="ORF">ENSA7_03500</name>
</gene>
<comment type="caution">
    <text evidence="1">The sequence shown here is derived from an EMBL/GenBank/DDBJ whole genome shotgun (WGS) entry which is preliminary data.</text>
</comment>
<dbReference type="Proteomes" id="UP000238823">
    <property type="component" value="Unassembled WGS sequence"/>
</dbReference>
<name>A0A2S9YXX8_9BACT</name>
<reference evidence="1 2" key="1">
    <citation type="submission" date="2018-03" db="EMBL/GenBank/DDBJ databases">
        <title>Draft Genome Sequences of the Obligatory Marine Myxobacteria Enhygromyxa salina SWB007.</title>
        <authorList>
            <person name="Poehlein A."/>
            <person name="Moghaddam J.A."/>
            <person name="Harms H."/>
            <person name="Alanjari M."/>
            <person name="Koenig G.M."/>
            <person name="Daniel R."/>
            <person name="Schaeberle T.F."/>
        </authorList>
    </citation>
    <scope>NUCLEOTIDE SEQUENCE [LARGE SCALE GENOMIC DNA]</scope>
    <source>
        <strain evidence="1 2">SWB007</strain>
    </source>
</reference>
<dbReference type="AlphaFoldDB" id="A0A2S9YXX8"/>
<organism evidence="1 2">
    <name type="scientific">Enhygromyxa salina</name>
    <dbReference type="NCBI Taxonomy" id="215803"/>
    <lineage>
        <taxon>Bacteria</taxon>
        <taxon>Pseudomonadati</taxon>
        <taxon>Myxococcota</taxon>
        <taxon>Polyangia</taxon>
        <taxon>Nannocystales</taxon>
        <taxon>Nannocystaceae</taxon>
        <taxon>Enhygromyxa</taxon>
    </lineage>
</organism>
<dbReference type="RefSeq" id="WP_106087444.1">
    <property type="nucleotide sequence ID" value="NZ_PVNL01000007.1"/>
</dbReference>
<protein>
    <submittedName>
        <fullName evidence="1">Uncharacterized protein</fullName>
    </submittedName>
</protein>
<sequence length="62" mass="6676">MGILLIGCLSLAMLVLFSAAAPLLAGRWLADRDDREDEYDPEVAAIEAHALILLAAASPERR</sequence>
<dbReference type="EMBL" id="PVNL01000007">
    <property type="protein sequence ID" value="PRQ09934.1"/>
    <property type="molecule type" value="Genomic_DNA"/>
</dbReference>